<keyword evidence="2" id="KW-0677">Repeat</keyword>
<dbReference type="SUPFAM" id="SSF50978">
    <property type="entry name" value="WD40 repeat-like"/>
    <property type="match status" value="1"/>
</dbReference>
<dbReference type="PROSITE" id="PS50294">
    <property type="entry name" value="WD_REPEATS_REGION"/>
    <property type="match status" value="4"/>
</dbReference>
<evidence type="ECO:0000256" key="3">
    <source>
        <dbReference type="PROSITE-ProRule" id="PRU00221"/>
    </source>
</evidence>
<dbReference type="PROSITE" id="PS50082">
    <property type="entry name" value="WD_REPEATS_2"/>
    <property type="match status" value="4"/>
</dbReference>
<dbReference type="Pfam" id="PF00400">
    <property type="entry name" value="WD40"/>
    <property type="match status" value="4"/>
</dbReference>
<accession>A0A1B7MEM1</accession>
<evidence type="ECO:0000256" key="1">
    <source>
        <dbReference type="ARBA" id="ARBA00022574"/>
    </source>
</evidence>
<dbReference type="InterPro" id="IPR020472">
    <property type="entry name" value="WD40_PAC1"/>
</dbReference>
<dbReference type="PRINTS" id="PR00320">
    <property type="entry name" value="GPROTEINBRPT"/>
</dbReference>
<proteinExistence type="predicted"/>
<feature type="repeat" description="WD" evidence="3">
    <location>
        <begin position="227"/>
        <end position="259"/>
    </location>
</feature>
<evidence type="ECO:0000313" key="4">
    <source>
        <dbReference type="EMBL" id="OAX31047.1"/>
    </source>
</evidence>
<dbReference type="AlphaFoldDB" id="A0A1B7MEM1"/>
<dbReference type="InterPro" id="IPR019775">
    <property type="entry name" value="WD40_repeat_CS"/>
</dbReference>
<dbReference type="EMBL" id="KV449634">
    <property type="protein sequence ID" value="OAX31047.1"/>
    <property type="molecule type" value="Genomic_DNA"/>
</dbReference>
<feature type="repeat" description="WD" evidence="3">
    <location>
        <begin position="96"/>
        <end position="131"/>
    </location>
</feature>
<reference evidence="4 5" key="1">
    <citation type="submission" date="2016-06" db="EMBL/GenBank/DDBJ databases">
        <title>Comparative genomics of the ectomycorrhizal sister species Rhizopogon vinicolor and Rhizopogon vesiculosus (Basidiomycota: Boletales) reveals a divergence of the mating type B locus.</title>
        <authorList>
            <consortium name="DOE Joint Genome Institute"/>
            <person name="Mujic A.B."/>
            <person name="Kuo A."/>
            <person name="Tritt A."/>
            <person name="Lipzen A."/>
            <person name="Chen C."/>
            <person name="Johnson J."/>
            <person name="Sharma A."/>
            <person name="Barry K."/>
            <person name="Grigoriev I.V."/>
            <person name="Spatafora J.W."/>
        </authorList>
    </citation>
    <scope>NUCLEOTIDE SEQUENCE [LARGE SCALE GENOMIC DNA]</scope>
    <source>
        <strain evidence="4 5">AM-OR11-026</strain>
    </source>
</reference>
<dbReference type="STRING" id="1314800.A0A1B7MEM1"/>
<keyword evidence="1 3" id="KW-0853">WD repeat</keyword>
<dbReference type="InParanoid" id="A0A1B7MEM1"/>
<dbReference type="SMART" id="SM00320">
    <property type="entry name" value="WD40"/>
    <property type="match status" value="5"/>
</dbReference>
<sequence length="300" mass="33656">FEGHEYSIMSIATFPDGKRIATGSRDKTIRIWRLVDGREVKKWVVKKIVGALLILRDGGQVVSAEGYNVRGDVNETVYWQLWVRDAETGRVVAGPFDGHTNIVFALDISLDGGILASGSIDHTVILWDTKTWQRKGHPLQCGAHVTWFQFSLIGQLGVATTEDMQVWDSDRRERLAQFKGYANFNNSWNWSLTWTRDGSHLLSAGDENDPVIRSWNTSTLKQAGNPWTGHDKYIHNIVLNAAGTLLASASSDHTVRLWQPPTGTEVSWYKHSNDVVRVAFSVDGCFIFSGGHDDKISQWE</sequence>
<gene>
    <name evidence="4" type="ORF">K503DRAFT_644517</name>
</gene>
<name>A0A1B7MEM1_9AGAM</name>
<dbReference type="PROSITE" id="PS00678">
    <property type="entry name" value="WD_REPEATS_1"/>
    <property type="match status" value="1"/>
</dbReference>
<dbReference type="PANTHER" id="PTHR19848">
    <property type="entry name" value="WD40 REPEAT PROTEIN"/>
    <property type="match status" value="1"/>
</dbReference>
<dbReference type="Proteomes" id="UP000092154">
    <property type="component" value="Unassembled WGS sequence"/>
</dbReference>
<dbReference type="InterPro" id="IPR036322">
    <property type="entry name" value="WD40_repeat_dom_sf"/>
</dbReference>
<dbReference type="OrthoDB" id="2678204at2759"/>
<evidence type="ECO:0000256" key="2">
    <source>
        <dbReference type="ARBA" id="ARBA00022737"/>
    </source>
</evidence>
<protein>
    <submittedName>
        <fullName evidence="4">WD40 repeat-like protein</fullName>
    </submittedName>
</protein>
<dbReference type="PANTHER" id="PTHR19848:SF8">
    <property type="entry name" value="F-BOX AND WD REPEAT DOMAIN CONTAINING 7"/>
    <property type="match status" value="1"/>
</dbReference>
<feature type="repeat" description="WD" evidence="3">
    <location>
        <begin position="1"/>
        <end position="42"/>
    </location>
</feature>
<feature type="non-terminal residue" evidence="4">
    <location>
        <position position="1"/>
    </location>
</feature>
<evidence type="ECO:0000313" key="5">
    <source>
        <dbReference type="Proteomes" id="UP000092154"/>
    </source>
</evidence>
<feature type="repeat" description="WD" evidence="3">
    <location>
        <begin position="268"/>
        <end position="300"/>
    </location>
</feature>
<keyword evidence="5" id="KW-1185">Reference proteome</keyword>
<dbReference type="InterPro" id="IPR001680">
    <property type="entry name" value="WD40_rpt"/>
</dbReference>
<organism evidence="4 5">
    <name type="scientific">Rhizopogon vinicolor AM-OR11-026</name>
    <dbReference type="NCBI Taxonomy" id="1314800"/>
    <lineage>
        <taxon>Eukaryota</taxon>
        <taxon>Fungi</taxon>
        <taxon>Dikarya</taxon>
        <taxon>Basidiomycota</taxon>
        <taxon>Agaricomycotina</taxon>
        <taxon>Agaricomycetes</taxon>
        <taxon>Agaricomycetidae</taxon>
        <taxon>Boletales</taxon>
        <taxon>Suillineae</taxon>
        <taxon>Rhizopogonaceae</taxon>
        <taxon>Rhizopogon</taxon>
    </lineage>
</organism>
<dbReference type="Gene3D" id="2.130.10.10">
    <property type="entry name" value="YVTN repeat-like/Quinoprotein amine dehydrogenase"/>
    <property type="match status" value="3"/>
</dbReference>
<dbReference type="InterPro" id="IPR015943">
    <property type="entry name" value="WD40/YVTN_repeat-like_dom_sf"/>
</dbReference>
<feature type="non-terminal residue" evidence="4">
    <location>
        <position position="300"/>
    </location>
</feature>